<dbReference type="InterPro" id="IPR036691">
    <property type="entry name" value="Endo/exonu/phosph_ase_sf"/>
</dbReference>
<evidence type="ECO:0000256" key="3">
    <source>
        <dbReference type="ARBA" id="ARBA00022723"/>
    </source>
</evidence>
<name>A0ABU1Z865_9BURK</name>
<feature type="domain" description="Endonuclease/exonuclease/phosphatase" evidence="7">
    <location>
        <begin position="2"/>
        <end position="243"/>
    </location>
</feature>
<dbReference type="PANTHER" id="PTHR43250:SF1">
    <property type="entry name" value="EXODEOXYRIBONUCLEASE III"/>
    <property type="match status" value="1"/>
</dbReference>
<dbReference type="CDD" id="cd09086">
    <property type="entry name" value="ExoIII-like_AP-endo"/>
    <property type="match status" value="1"/>
</dbReference>
<dbReference type="InterPro" id="IPR037493">
    <property type="entry name" value="ExoIII-like"/>
</dbReference>
<dbReference type="SUPFAM" id="SSF56219">
    <property type="entry name" value="DNase I-like"/>
    <property type="match status" value="1"/>
</dbReference>
<dbReference type="InterPro" id="IPR004808">
    <property type="entry name" value="AP_endonuc_1"/>
</dbReference>
<comment type="cofactor">
    <cofactor evidence="1">
        <name>Mg(2+)</name>
        <dbReference type="ChEBI" id="CHEBI:18420"/>
    </cofactor>
</comment>
<dbReference type="Pfam" id="PF03372">
    <property type="entry name" value="Exo_endo_phos"/>
    <property type="match status" value="1"/>
</dbReference>
<evidence type="ECO:0000256" key="4">
    <source>
        <dbReference type="ARBA" id="ARBA00022801"/>
    </source>
</evidence>
<keyword evidence="9" id="KW-1185">Reference proteome</keyword>
<protein>
    <submittedName>
        <fullName evidence="8">Exodeoxyribonuclease III</fullName>
    </submittedName>
</protein>
<reference evidence="8 9" key="1">
    <citation type="submission" date="2023-07" db="EMBL/GenBank/DDBJ databases">
        <title>Sorghum-associated microbial communities from plants grown in Nebraska, USA.</title>
        <authorList>
            <person name="Schachtman D."/>
        </authorList>
    </citation>
    <scope>NUCLEOTIDE SEQUENCE [LARGE SCALE GENOMIC DNA]</scope>
    <source>
        <strain evidence="8 9">BE310</strain>
    </source>
</reference>
<feature type="compositionally biased region" description="Basic residues" evidence="6">
    <location>
        <begin position="255"/>
        <end position="276"/>
    </location>
</feature>
<gene>
    <name evidence="8" type="ORF">J2X16_002157</name>
</gene>
<dbReference type="Proteomes" id="UP001180536">
    <property type="component" value="Unassembled WGS sequence"/>
</dbReference>
<comment type="similarity">
    <text evidence="2">Belongs to the DNA repair enzymes AP/ExoA family.</text>
</comment>
<dbReference type="PROSITE" id="PS00726">
    <property type="entry name" value="AP_NUCLEASE_F1_1"/>
    <property type="match status" value="1"/>
</dbReference>
<dbReference type="RefSeq" id="WP_310344355.1">
    <property type="nucleotide sequence ID" value="NZ_JAVDXQ010000003.1"/>
</dbReference>
<evidence type="ECO:0000256" key="1">
    <source>
        <dbReference type="ARBA" id="ARBA00001946"/>
    </source>
</evidence>
<dbReference type="NCBIfam" id="TIGR00195">
    <property type="entry name" value="exoDNase_III"/>
    <property type="match status" value="1"/>
</dbReference>
<evidence type="ECO:0000259" key="7">
    <source>
        <dbReference type="Pfam" id="PF03372"/>
    </source>
</evidence>
<evidence type="ECO:0000256" key="5">
    <source>
        <dbReference type="ARBA" id="ARBA00022842"/>
    </source>
</evidence>
<organism evidence="8 9">
    <name type="scientific">Pelomonas aquatica</name>
    <dbReference type="NCBI Taxonomy" id="431058"/>
    <lineage>
        <taxon>Bacteria</taxon>
        <taxon>Pseudomonadati</taxon>
        <taxon>Pseudomonadota</taxon>
        <taxon>Betaproteobacteria</taxon>
        <taxon>Burkholderiales</taxon>
        <taxon>Sphaerotilaceae</taxon>
        <taxon>Roseateles</taxon>
    </lineage>
</organism>
<dbReference type="NCBIfam" id="TIGR00633">
    <property type="entry name" value="xth"/>
    <property type="match status" value="1"/>
</dbReference>
<accession>A0ABU1Z865</accession>
<dbReference type="PANTHER" id="PTHR43250">
    <property type="entry name" value="EXODEOXYRIBONUCLEASE III"/>
    <property type="match status" value="1"/>
</dbReference>
<keyword evidence="3" id="KW-0479">Metal-binding</keyword>
<evidence type="ECO:0000256" key="6">
    <source>
        <dbReference type="SAM" id="MobiDB-lite"/>
    </source>
</evidence>
<dbReference type="EMBL" id="JAVDXQ010000003">
    <property type="protein sequence ID" value="MDR7296810.1"/>
    <property type="molecule type" value="Genomic_DNA"/>
</dbReference>
<dbReference type="InterPro" id="IPR005135">
    <property type="entry name" value="Endo/exonuclease/phosphatase"/>
</dbReference>
<evidence type="ECO:0000313" key="8">
    <source>
        <dbReference type="EMBL" id="MDR7296810.1"/>
    </source>
</evidence>
<sequence length="290" mass="32476">MATWNINSVVRRTDQLLDWLARTQPDVVALQELKATTENFPVQAVKDAGYRSLVVGERSWNGVALLSRHELVPVIKALPGDASDKQARYLEAAINGMLFACLYLPNGNPQPGPKFDYKLRWFERLKKRTAELFATGQPVVLLGDWNVVPTDADIYKPDSWRKDALLQPESRQAFADVLAQGWTDAIKAVYPDKVPFTFWDYFRKHWERDAGLRIDHILVSSALRVLDAGVDRDERGAEHPSDHAPVWAEIELAEKRRKKPAAKPAVKRAAAKKSRPAPKPSAPSDAPLAG</sequence>
<feature type="region of interest" description="Disordered" evidence="6">
    <location>
        <begin position="255"/>
        <end position="290"/>
    </location>
</feature>
<dbReference type="Gene3D" id="3.60.10.10">
    <property type="entry name" value="Endonuclease/exonuclease/phosphatase"/>
    <property type="match status" value="1"/>
</dbReference>
<dbReference type="PROSITE" id="PS51435">
    <property type="entry name" value="AP_NUCLEASE_F1_4"/>
    <property type="match status" value="1"/>
</dbReference>
<proteinExistence type="inferred from homology"/>
<evidence type="ECO:0000256" key="2">
    <source>
        <dbReference type="ARBA" id="ARBA00007092"/>
    </source>
</evidence>
<evidence type="ECO:0000313" key="9">
    <source>
        <dbReference type="Proteomes" id="UP001180536"/>
    </source>
</evidence>
<dbReference type="InterPro" id="IPR020847">
    <property type="entry name" value="AP_endonuclease_F1_BS"/>
</dbReference>
<keyword evidence="5" id="KW-0460">Magnesium</keyword>
<comment type="caution">
    <text evidence="8">The sequence shown here is derived from an EMBL/GenBank/DDBJ whole genome shotgun (WGS) entry which is preliminary data.</text>
</comment>
<keyword evidence="4" id="KW-0378">Hydrolase</keyword>